<dbReference type="Proteomes" id="UP000602198">
    <property type="component" value="Unassembled WGS sequence"/>
</dbReference>
<sequence>MADLVTLAGRRIRLDDLRAKPEQFARVLAAAKASDKHGYCLCRPAAPLRLVIRRRGDRYHLARWPGEGQNHDSGCPFHAVDADLSGRSAYADSAILEGPDGTSIRFDTPLTSGTTATAARADTGDRDGGNTGSGRRAVGLLGLLHFLWEDANLNCFEPAQRHRNWASVVTAITRQSSDITLSRHPLADVLFTVPAYRNGLGETNIAAFDAFLARLRSADGQSRRGLLLAELKSVEATRYGHAYVLAHLPRARRAYIDARLHTKVLRSYDTAFTQAATDAGGRRIALLLIEASPKGYAQVVDAAVMLTGHTYIPADSSHELVMDTALRRAGRAFLKPLRWDHTTLTLPDFVLTDTPTSTVIEVWGMDSTEYEQRKAAKIATYTHTGTRLIGWRPPEPLPDLTLSAPPTTGGARRPWEDR</sequence>
<dbReference type="InterPro" id="IPR009553">
    <property type="entry name" value="DUF1173"/>
</dbReference>
<comment type="caution">
    <text evidence="2">The sequence shown here is derived from an EMBL/GenBank/DDBJ whole genome shotgun (WGS) entry which is preliminary data.</text>
</comment>
<protein>
    <submittedName>
        <fullName evidence="2">DUF1173 family protein</fullName>
    </submittedName>
</protein>
<organism evidence="2 3">
    <name type="scientific">Nocardia acididurans</name>
    <dbReference type="NCBI Taxonomy" id="2802282"/>
    <lineage>
        <taxon>Bacteria</taxon>
        <taxon>Bacillati</taxon>
        <taxon>Actinomycetota</taxon>
        <taxon>Actinomycetes</taxon>
        <taxon>Mycobacteriales</taxon>
        <taxon>Nocardiaceae</taxon>
        <taxon>Nocardia</taxon>
    </lineage>
</organism>
<keyword evidence="3" id="KW-1185">Reference proteome</keyword>
<evidence type="ECO:0000313" key="3">
    <source>
        <dbReference type="Proteomes" id="UP000602198"/>
    </source>
</evidence>
<evidence type="ECO:0000256" key="1">
    <source>
        <dbReference type="SAM" id="MobiDB-lite"/>
    </source>
</evidence>
<dbReference type="Pfam" id="PF06666">
    <property type="entry name" value="DUF1173"/>
    <property type="match status" value="1"/>
</dbReference>
<dbReference type="EMBL" id="JAERRJ010000031">
    <property type="protein sequence ID" value="MBL1080297.1"/>
    <property type="molecule type" value="Genomic_DNA"/>
</dbReference>
<name>A0ABS1MI52_9NOCA</name>
<feature type="region of interest" description="Disordered" evidence="1">
    <location>
        <begin position="392"/>
        <end position="418"/>
    </location>
</feature>
<dbReference type="RefSeq" id="WP_201958753.1">
    <property type="nucleotide sequence ID" value="NZ_JAERRJ010000031.1"/>
</dbReference>
<feature type="compositionally biased region" description="Low complexity" evidence="1">
    <location>
        <begin position="111"/>
        <end position="121"/>
    </location>
</feature>
<evidence type="ECO:0000313" key="2">
    <source>
        <dbReference type="EMBL" id="MBL1080297.1"/>
    </source>
</evidence>
<gene>
    <name evidence="2" type="ORF">JK358_38470</name>
</gene>
<reference evidence="2 3" key="1">
    <citation type="submission" date="2021-01" db="EMBL/GenBank/DDBJ databases">
        <title>WGS of actinomycetes isolated from Thailand.</title>
        <authorList>
            <person name="Thawai C."/>
        </authorList>
    </citation>
    <scope>NUCLEOTIDE SEQUENCE [LARGE SCALE GENOMIC DNA]</scope>
    <source>
        <strain evidence="2 3">LPG 2</strain>
    </source>
</reference>
<feature type="region of interest" description="Disordered" evidence="1">
    <location>
        <begin position="106"/>
        <end position="132"/>
    </location>
</feature>
<accession>A0ABS1MI52</accession>
<proteinExistence type="predicted"/>